<gene>
    <name evidence="4" type="ORF">GBAR_LOCUS28660</name>
</gene>
<keyword evidence="2" id="KW-1133">Transmembrane helix</keyword>
<evidence type="ECO:0000313" key="5">
    <source>
        <dbReference type="Proteomes" id="UP001174909"/>
    </source>
</evidence>
<dbReference type="Proteomes" id="UP001174909">
    <property type="component" value="Unassembled WGS sequence"/>
</dbReference>
<keyword evidence="3" id="KW-0732">Signal</keyword>
<proteinExistence type="predicted"/>
<reference evidence="4" key="1">
    <citation type="submission" date="2023-03" db="EMBL/GenBank/DDBJ databases">
        <authorList>
            <person name="Steffen K."/>
            <person name="Cardenas P."/>
        </authorList>
    </citation>
    <scope>NUCLEOTIDE SEQUENCE</scope>
</reference>
<feature type="region of interest" description="Disordered" evidence="1">
    <location>
        <begin position="478"/>
        <end position="498"/>
    </location>
</feature>
<feature type="transmembrane region" description="Helical" evidence="2">
    <location>
        <begin position="444"/>
        <end position="465"/>
    </location>
</feature>
<keyword evidence="5" id="KW-1185">Reference proteome</keyword>
<feature type="region of interest" description="Disordered" evidence="1">
    <location>
        <begin position="327"/>
        <end position="437"/>
    </location>
</feature>
<feature type="signal peptide" evidence="3">
    <location>
        <begin position="1"/>
        <end position="20"/>
    </location>
</feature>
<feature type="compositionally biased region" description="Polar residues" evidence="1">
    <location>
        <begin position="402"/>
        <end position="415"/>
    </location>
</feature>
<sequence length="498" mass="53418">MASLVLCKVCLFLLLTIVVALPVAVPRKKLLLRPYLKLPGRGDSTGNVPGTKSDITTVLNELGCDYDNMLTLFYSSKGVGFLPEFRAPTPAFVHLYNGNIELLWMINNQMWLKDMCEEGVLADLSSLPFCSNLDTEDALEKGFISSMSSTLSTLELTDIIQFASDLQKLKGKEECMHVCGDKFKSVLCSAFTELSTFLMNQVIKPDTRSFGLAEVAHSVVSGGSAQGTTVLAPGLQPDTFEPGHTKPSVPNSGALKTDDNQLTSTTSLATKLSITDDPVAVKAFIDKYLQENIDPQILSRFFSVTSPTDNKQTSSQTIPTVAKDIAHAGNGNVDSSMDTAPTTDTEIPATSSNATSVTEPPGLDDDDDGNGLGGGNNLSPSQQGDQSQQEDGGGESEANEQELPTTEAKANQQAKVENGKPDSLGEGEGDYDDDESGGSGYSSIHFFSIILVLVVFTATAYLCVYHKKKIKETMKGYVSDGQKRRARGSYKPLLSGKK</sequence>
<keyword evidence="2" id="KW-0812">Transmembrane</keyword>
<dbReference type="AlphaFoldDB" id="A0AA35TSQ8"/>
<evidence type="ECO:0000256" key="3">
    <source>
        <dbReference type="SAM" id="SignalP"/>
    </source>
</evidence>
<dbReference type="EMBL" id="CASHTH010004010">
    <property type="protein sequence ID" value="CAI8052402.1"/>
    <property type="molecule type" value="Genomic_DNA"/>
</dbReference>
<accession>A0AA35TSQ8</accession>
<feature type="compositionally biased region" description="Acidic residues" evidence="1">
    <location>
        <begin position="425"/>
        <end position="436"/>
    </location>
</feature>
<evidence type="ECO:0000256" key="2">
    <source>
        <dbReference type="SAM" id="Phobius"/>
    </source>
</evidence>
<organism evidence="4 5">
    <name type="scientific">Geodia barretti</name>
    <name type="common">Barrett's horny sponge</name>
    <dbReference type="NCBI Taxonomy" id="519541"/>
    <lineage>
        <taxon>Eukaryota</taxon>
        <taxon>Metazoa</taxon>
        <taxon>Porifera</taxon>
        <taxon>Demospongiae</taxon>
        <taxon>Heteroscleromorpha</taxon>
        <taxon>Tetractinellida</taxon>
        <taxon>Astrophorina</taxon>
        <taxon>Geodiidae</taxon>
        <taxon>Geodia</taxon>
    </lineage>
</organism>
<feature type="compositionally biased region" description="Polar residues" evidence="1">
    <location>
        <begin position="332"/>
        <end position="358"/>
    </location>
</feature>
<feature type="chain" id="PRO_5041253014" evidence="3">
    <location>
        <begin position="21"/>
        <end position="498"/>
    </location>
</feature>
<evidence type="ECO:0000256" key="1">
    <source>
        <dbReference type="SAM" id="MobiDB-lite"/>
    </source>
</evidence>
<feature type="compositionally biased region" description="Low complexity" evidence="1">
    <location>
        <begin position="377"/>
        <end position="390"/>
    </location>
</feature>
<evidence type="ECO:0000313" key="4">
    <source>
        <dbReference type="EMBL" id="CAI8052402.1"/>
    </source>
</evidence>
<feature type="region of interest" description="Disordered" evidence="1">
    <location>
        <begin position="239"/>
        <end position="260"/>
    </location>
</feature>
<protein>
    <submittedName>
        <fullName evidence="4">Uncharacterized protein</fullName>
    </submittedName>
</protein>
<comment type="caution">
    <text evidence="4">The sequence shown here is derived from an EMBL/GenBank/DDBJ whole genome shotgun (WGS) entry which is preliminary data.</text>
</comment>
<keyword evidence="2" id="KW-0472">Membrane</keyword>
<name>A0AA35TSQ8_GEOBA</name>